<evidence type="ECO:0000313" key="1">
    <source>
        <dbReference type="EMBL" id="EMB32522.1"/>
    </source>
</evidence>
<proteinExistence type="predicted"/>
<dbReference type="Proteomes" id="UP000011705">
    <property type="component" value="Chromosome"/>
</dbReference>
<accession>A0A0E2E412</accession>
<protein>
    <recommendedName>
        <fullName evidence="2">Lipoprotein</fullName>
    </recommendedName>
</protein>
<dbReference type="RefSeq" id="WP_002684941.1">
    <property type="nucleotide sequence ID" value="NZ_CM001795.1"/>
</dbReference>
<dbReference type="PROSITE" id="PS51257">
    <property type="entry name" value="PROKAR_LIPOPROTEIN"/>
    <property type="match status" value="1"/>
</dbReference>
<comment type="caution">
    <text evidence="1">The sequence shown here is derived from an EMBL/GenBank/DDBJ whole genome shotgun (WGS) entry which is preliminary data.</text>
</comment>
<sequence>MQKLLKKFYLLTVLILTVCLAASCTMLSGFKKLSETGHASINGKKVNLKTMGDPEKDCLAFGYLKIPTEQLYIQSDPSKEPIYTTPFVFQGAYSDGSIFCFPPFKTDLAFQLASLRNVNFNVITTFSPQLGAEGKIAFVTHKKGLMFIGAYDFVTEGKAGMIVPLARKDSAQYELKCLLKIKKLLQHTAWLPLIEARIKELENEKK</sequence>
<gene>
    <name evidence="1" type="ORF">HMPREF9726_01746</name>
</gene>
<evidence type="ECO:0008006" key="2">
    <source>
        <dbReference type="Google" id="ProtNLM"/>
    </source>
</evidence>
<organism evidence="1">
    <name type="scientific">Treponema denticola H-22</name>
    <dbReference type="NCBI Taxonomy" id="999432"/>
    <lineage>
        <taxon>Bacteria</taxon>
        <taxon>Pseudomonadati</taxon>
        <taxon>Spirochaetota</taxon>
        <taxon>Spirochaetia</taxon>
        <taxon>Spirochaetales</taxon>
        <taxon>Treponemataceae</taxon>
        <taxon>Treponema</taxon>
    </lineage>
</organism>
<dbReference type="EMBL" id="AGDV01000014">
    <property type="protein sequence ID" value="EMB32522.1"/>
    <property type="molecule type" value="Genomic_DNA"/>
</dbReference>
<dbReference type="HOGENOM" id="CLU_1314914_0_0_12"/>
<dbReference type="PATRIC" id="fig|999432.5.peg.1810"/>
<name>A0A0E2E412_TREDN</name>
<dbReference type="AlphaFoldDB" id="A0A0E2E412"/>
<reference evidence="1" key="1">
    <citation type="submission" date="2012-01" db="EMBL/GenBank/DDBJ databases">
        <title>The Genome Sequence of Treponema denticola H-22.</title>
        <authorList>
            <consortium name="The Broad Institute Genome Sequencing Platform"/>
            <person name="Earl A."/>
            <person name="Ward D."/>
            <person name="Feldgarden M."/>
            <person name="Gevers D."/>
            <person name="Blanton J.M."/>
            <person name="Fenno C.J."/>
            <person name="Baranova O.V."/>
            <person name="Mathney J."/>
            <person name="Dewhirst F.E."/>
            <person name="Izard J."/>
            <person name="Young S.K."/>
            <person name="Zeng Q."/>
            <person name="Gargeya S."/>
            <person name="Fitzgerald M."/>
            <person name="Haas B."/>
            <person name="Abouelleil A."/>
            <person name="Alvarado L."/>
            <person name="Arachchi H.M."/>
            <person name="Berlin A."/>
            <person name="Chapman S.B."/>
            <person name="Gearin G."/>
            <person name="Goldberg J."/>
            <person name="Griggs A."/>
            <person name="Gujja S."/>
            <person name="Hansen M."/>
            <person name="Heiman D."/>
            <person name="Howarth C."/>
            <person name="Larimer J."/>
            <person name="Lui A."/>
            <person name="MacDonald P.J.P."/>
            <person name="McCowen C."/>
            <person name="Montmayeur A."/>
            <person name="Murphy C."/>
            <person name="Neiman D."/>
            <person name="Pearson M."/>
            <person name="Priest M."/>
            <person name="Roberts A."/>
            <person name="Saif S."/>
            <person name="Shea T."/>
            <person name="Sisk P."/>
            <person name="Stolte C."/>
            <person name="Sykes S."/>
            <person name="Wortman J."/>
            <person name="Nusbaum C."/>
            <person name="Birren B."/>
        </authorList>
    </citation>
    <scope>NUCLEOTIDE SEQUENCE [LARGE SCALE GENOMIC DNA]</scope>
    <source>
        <strain evidence="1">H-22</strain>
    </source>
</reference>